<evidence type="ECO:0000256" key="4">
    <source>
        <dbReference type="ARBA" id="ARBA00022763"/>
    </source>
</evidence>
<dbReference type="Gene3D" id="1.10.10.10">
    <property type="entry name" value="Winged helix-like DNA-binding domain superfamily/Winged helix DNA-binding domain"/>
    <property type="match status" value="1"/>
</dbReference>
<feature type="domain" description="Methylated-DNA-[protein]-cysteine S-methyltransferase DNA binding" evidence="7">
    <location>
        <begin position="83"/>
        <end position="163"/>
    </location>
</feature>
<sequence>MPTRTTRPPDSRHYSAVMPTPFGRMGIVTAAECVQEVVFLPPDHPLVAAENSLSEKTVIQLARYLNDPDAPFALPLAARGSFFRQRIWAAISAIPRGETRTYGDLAKAAQSAARAVGQACGDNPFPLVVPCHRVVAATGIGGFAHDRGGFLIDAKRWLLRHESAP</sequence>
<reference evidence="8 9" key="1">
    <citation type="submission" date="2019-01" db="EMBL/GenBank/DDBJ databases">
        <title>Zoogloea oleivorans genome sequencing and assembly.</title>
        <authorList>
            <person name="Tancsics A."/>
            <person name="Farkas M."/>
            <person name="Kriszt B."/>
            <person name="Maroti G."/>
            <person name="Horvath B."/>
        </authorList>
    </citation>
    <scope>NUCLEOTIDE SEQUENCE [LARGE SCALE GENOMIC DNA]</scope>
    <source>
        <strain evidence="8 9">Buc</strain>
    </source>
</reference>
<evidence type="ECO:0000259" key="7">
    <source>
        <dbReference type="Pfam" id="PF01035"/>
    </source>
</evidence>
<evidence type="ECO:0000313" key="8">
    <source>
        <dbReference type="EMBL" id="TYC54709.1"/>
    </source>
</evidence>
<comment type="catalytic activity">
    <reaction evidence="1">
        <text>a 4-O-methyl-thymidine in DNA + L-cysteinyl-[protein] = a thymidine in DNA + S-methyl-L-cysteinyl-[protein]</text>
        <dbReference type="Rhea" id="RHEA:53428"/>
        <dbReference type="Rhea" id="RHEA-COMP:10131"/>
        <dbReference type="Rhea" id="RHEA-COMP:10132"/>
        <dbReference type="Rhea" id="RHEA-COMP:13555"/>
        <dbReference type="Rhea" id="RHEA-COMP:13556"/>
        <dbReference type="ChEBI" id="CHEBI:29950"/>
        <dbReference type="ChEBI" id="CHEBI:82612"/>
        <dbReference type="ChEBI" id="CHEBI:137386"/>
        <dbReference type="ChEBI" id="CHEBI:137387"/>
        <dbReference type="EC" id="2.1.1.63"/>
    </reaction>
</comment>
<dbReference type="CDD" id="cd06445">
    <property type="entry name" value="ATase"/>
    <property type="match status" value="1"/>
</dbReference>
<evidence type="ECO:0000256" key="3">
    <source>
        <dbReference type="ARBA" id="ARBA00022679"/>
    </source>
</evidence>
<evidence type="ECO:0000256" key="5">
    <source>
        <dbReference type="ARBA" id="ARBA00023204"/>
    </source>
</evidence>
<dbReference type="GO" id="GO:0003908">
    <property type="term" value="F:methylated-DNA-[protein]-cysteine S-methyltransferase activity"/>
    <property type="evidence" value="ECO:0007669"/>
    <property type="project" value="UniProtKB-EC"/>
</dbReference>
<dbReference type="AlphaFoldDB" id="A0A6C2CMS1"/>
<dbReference type="PANTHER" id="PTHR10815:SF13">
    <property type="entry name" value="METHYLATED-DNA--PROTEIN-CYSTEINE METHYLTRANSFERASE"/>
    <property type="match status" value="1"/>
</dbReference>
<gene>
    <name evidence="8" type="ORF">ETQ85_17625</name>
</gene>
<dbReference type="InterPro" id="IPR036217">
    <property type="entry name" value="MethylDNA_cys_MeTrfase_DNAb"/>
</dbReference>
<dbReference type="OrthoDB" id="9802228at2"/>
<keyword evidence="5" id="KW-0234">DNA repair</keyword>
<organism evidence="8 9">
    <name type="scientific">Zoogloea oleivorans</name>
    <dbReference type="NCBI Taxonomy" id="1552750"/>
    <lineage>
        <taxon>Bacteria</taxon>
        <taxon>Pseudomonadati</taxon>
        <taxon>Pseudomonadota</taxon>
        <taxon>Betaproteobacteria</taxon>
        <taxon>Rhodocyclales</taxon>
        <taxon>Zoogloeaceae</taxon>
        <taxon>Zoogloea</taxon>
    </lineage>
</organism>
<evidence type="ECO:0000256" key="2">
    <source>
        <dbReference type="ARBA" id="ARBA00022603"/>
    </source>
</evidence>
<proteinExistence type="predicted"/>
<dbReference type="EMBL" id="SDKK01000017">
    <property type="protein sequence ID" value="TYC54709.1"/>
    <property type="molecule type" value="Genomic_DNA"/>
</dbReference>
<dbReference type="InterPro" id="IPR036388">
    <property type="entry name" value="WH-like_DNA-bd_sf"/>
</dbReference>
<comment type="caution">
    <text evidence="8">The sequence shown here is derived from an EMBL/GenBank/DDBJ whole genome shotgun (WGS) entry which is preliminary data.</text>
</comment>
<dbReference type="InterPro" id="IPR036631">
    <property type="entry name" value="MGMT_N_sf"/>
</dbReference>
<keyword evidence="3 8" id="KW-0808">Transferase</keyword>
<evidence type="ECO:0000256" key="1">
    <source>
        <dbReference type="ARBA" id="ARBA00001286"/>
    </source>
</evidence>
<keyword evidence="4" id="KW-0227">DNA damage</keyword>
<dbReference type="Pfam" id="PF01035">
    <property type="entry name" value="DNA_binding_1"/>
    <property type="match status" value="1"/>
</dbReference>
<evidence type="ECO:0000313" key="9">
    <source>
        <dbReference type="Proteomes" id="UP000389128"/>
    </source>
</evidence>
<keyword evidence="9" id="KW-1185">Reference proteome</keyword>
<dbReference type="PROSITE" id="PS00374">
    <property type="entry name" value="MGMT"/>
    <property type="match status" value="1"/>
</dbReference>
<dbReference type="PANTHER" id="PTHR10815">
    <property type="entry name" value="METHYLATED-DNA--PROTEIN-CYSTEINE METHYLTRANSFERASE"/>
    <property type="match status" value="1"/>
</dbReference>
<dbReference type="InterPro" id="IPR001497">
    <property type="entry name" value="MethylDNA_cys_MeTrfase_AS"/>
</dbReference>
<dbReference type="SUPFAM" id="SSF53155">
    <property type="entry name" value="Methylated DNA-protein cysteine methyltransferase domain"/>
    <property type="match status" value="1"/>
</dbReference>
<evidence type="ECO:0000256" key="6">
    <source>
        <dbReference type="ARBA" id="ARBA00049348"/>
    </source>
</evidence>
<dbReference type="NCBIfam" id="TIGR00589">
    <property type="entry name" value="ogt"/>
    <property type="match status" value="1"/>
</dbReference>
<keyword evidence="2 8" id="KW-0489">Methyltransferase</keyword>
<protein>
    <submittedName>
        <fullName evidence="8">Methylated-DNA--[protein]-cysteine S-methyltransferase</fullName>
    </submittedName>
</protein>
<name>A0A6C2CMS1_9RHOO</name>
<dbReference type="GO" id="GO:0006281">
    <property type="term" value="P:DNA repair"/>
    <property type="evidence" value="ECO:0007669"/>
    <property type="project" value="UniProtKB-KW"/>
</dbReference>
<comment type="catalytic activity">
    <reaction evidence="6">
        <text>a 6-O-methyl-2'-deoxyguanosine in DNA + L-cysteinyl-[protein] = S-methyl-L-cysteinyl-[protein] + a 2'-deoxyguanosine in DNA</text>
        <dbReference type="Rhea" id="RHEA:24000"/>
        <dbReference type="Rhea" id="RHEA-COMP:10131"/>
        <dbReference type="Rhea" id="RHEA-COMP:10132"/>
        <dbReference type="Rhea" id="RHEA-COMP:11367"/>
        <dbReference type="Rhea" id="RHEA-COMP:11368"/>
        <dbReference type="ChEBI" id="CHEBI:29950"/>
        <dbReference type="ChEBI" id="CHEBI:82612"/>
        <dbReference type="ChEBI" id="CHEBI:85445"/>
        <dbReference type="ChEBI" id="CHEBI:85448"/>
        <dbReference type="EC" id="2.1.1.63"/>
    </reaction>
</comment>
<dbReference type="Proteomes" id="UP000389128">
    <property type="component" value="Unassembled WGS sequence"/>
</dbReference>
<dbReference type="SUPFAM" id="SSF46767">
    <property type="entry name" value="Methylated DNA-protein cysteine methyltransferase, C-terminal domain"/>
    <property type="match status" value="1"/>
</dbReference>
<dbReference type="GO" id="GO:0032259">
    <property type="term" value="P:methylation"/>
    <property type="evidence" value="ECO:0007669"/>
    <property type="project" value="UniProtKB-KW"/>
</dbReference>
<accession>A0A6C2CMS1</accession>
<dbReference type="InterPro" id="IPR014048">
    <property type="entry name" value="MethylDNA_cys_MeTrfase_DNA-bd"/>
</dbReference>